<evidence type="ECO:0000313" key="3">
    <source>
        <dbReference type="EMBL" id="GJJ77963.1"/>
    </source>
</evidence>
<evidence type="ECO:0008006" key="5">
    <source>
        <dbReference type="Google" id="ProtNLM"/>
    </source>
</evidence>
<keyword evidence="2" id="KW-0472">Membrane</keyword>
<feature type="region of interest" description="Disordered" evidence="1">
    <location>
        <begin position="477"/>
        <end position="496"/>
    </location>
</feature>
<dbReference type="AlphaFoldDB" id="A0A9P3M156"/>
<reference evidence="3" key="1">
    <citation type="submission" date="2021-11" db="EMBL/GenBank/DDBJ databases">
        <authorList>
            <person name="Herlambang A."/>
            <person name="Guo Y."/>
            <person name="Takashima Y."/>
            <person name="Nishizawa T."/>
        </authorList>
    </citation>
    <scope>NUCLEOTIDE SEQUENCE</scope>
    <source>
        <strain evidence="3">E1425</strain>
    </source>
</reference>
<feature type="compositionally biased region" description="Polar residues" evidence="1">
    <location>
        <begin position="130"/>
        <end position="149"/>
    </location>
</feature>
<feature type="transmembrane region" description="Helical" evidence="2">
    <location>
        <begin position="439"/>
        <end position="464"/>
    </location>
</feature>
<organism evidence="3 4">
    <name type="scientific">Entomortierella parvispora</name>
    <dbReference type="NCBI Taxonomy" id="205924"/>
    <lineage>
        <taxon>Eukaryota</taxon>
        <taxon>Fungi</taxon>
        <taxon>Fungi incertae sedis</taxon>
        <taxon>Mucoromycota</taxon>
        <taxon>Mortierellomycotina</taxon>
        <taxon>Mortierellomycetes</taxon>
        <taxon>Mortierellales</taxon>
        <taxon>Mortierellaceae</taxon>
        <taxon>Entomortierella</taxon>
    </lineage>
</organism>
<evidence type="ECO:0000256" key="1">
    <source>
        <dbReference type="SAM" id="MobiDB-lite"/>
    </source>
</evidence>
<gene>
    <name evidence="3" type="ORF">EMPS_10322</name>
</gene>
<feature type="transmembrane region" description="Helical" evidence="2">
    <location>
        <begin position="381"/>
        <end position="401"/>
    </location>
</feature>
<evidence type="ECO:0000313" key="4">
    <source>
        <dbReference type="Proteomes" id="UP000827284"/>
    </source>
</evidence>
<comment type="caution">
    <text evidence="3">The sequence shown here is derived from an EMBL/GenBank/DDBJ whole genome shotgun (WGS) entry which is preliminary data.</text>
</comment>
<feature type="compositionally biased region" description="Low complexity" evidence="1">
    <location>
        <begin position="18"/>
        <end position="45"/>
    </location>
</feature>
<feature type="transmembrane region" description="Helical" evidence="2">
    <location>
        <begin position="346"/>
        <end position="369"/>
    </location>
</feature>
<dbReference type="EMBL" id="BQFW01000014">
    <property type="protein sequence ID" value="GJJ77963.1"/>
    <property type="molecule type" value="Genomic_DNA"/>
</dbReference>
<feature type="compositionally biased region" description="Polar residues" evidence="1">
    <location>
        <begin position="105"/>
        <end position="114"/>
    </location>
</feature>
<proteinExistence type="predicted"/>
<accession>A0A9P3M156</accession>
<dbReference type="PANTHER" id="PTHR38421:SF1">
    <property type="entry name" value="TRANSMEMBRANE PROTEIN"/>
    <property type="match status" value="1"/>
</dbReference>
<keyword evidence="2" id="KW-1133">Transmembrane helix</keyword>
<reference evidence="3" key="2">
    <citation type="journal article" date="2022" name="Microbiol. Resour. Announc.">
        <title>Whole-Genome Sequence of Entomortierella parvispora E1425, a Mucoromycotan Fungus Associated with Burkholderiaceae-Related Endosymbiotic Bacteria.</title>
        <authorList>
            <person name="Herlambang A."/>
            <person name="Guo Y."/>
            <person name="Takashima Y."/>
            <person name="Narisawa K."/>
            <person name="Ohta H."/>
            <person name="Nishizawa T."/>
        </authorList>
    </citation>
    <scope>NUCLEOTIDE SEQUENCE</scope>
    <source>
        <strain evidence="3">E1425</strain>
    </source>
</reference>
<dbReference type="OrthoDB" id="10041630at2759"/>
<protein>
    <recommendedName>
        <fullName evidence="5">Transmembrane protein</fullName>
    </recommendedName>
</protein>
<feature type="transmembrane region" description="Helical" evidence="2">
    <location>
        <begin position="193"/>
        <end position="219"/>
    </location>
</feature>
<feature type="region of interest" description="Disordered" evidence="1">
    <location>
        <begin position="1"/>
        <end position="149"/>
    </location>
</feature>
<name>A0A9P3M156_9FUNG</name>
<keyword evidence="2" id="KW-0812">Transmembrane</keyword>
<evidence type="ECO:0000256" key="2">
    <source>
        <dbReference type="SAM" id="Phobius"/>
    </source>
</evidence>
<sequence length="496" mass="54999">MQTSQGPPPYSRHRSSGPTSPISPLAPTSPLSSSARRSSSSASSTHLGLPDDYNPLQYPPPSRVRAGAATADVHDNSDIDPDDEHEPHVHSPSSPPSHDHSSSSNGQASGSNPLDHQIGAFQVSPHPHKQNIQGVNASQVPGQKKATQSYQLRSPIQPKEFLKGVGLALEGCFIALTNPDFRNGRLYKTLLRLLLFTLIAHLVTQILFFLPVAAIGSLLRVMSFAMDTDTSDSQRGLEIFSNKAHELMSSIPLIGLLFLRYLYPQPLDDIFVDALVYSDHLLIQEHEHAKMEQAQGLSTLDPSAPSLYVMDHRGPFAPALLAYPYRVRHWQEMWRYMRRTWKRLKWGLLFLVLSWVPIIGRFAFPIASFLSTIQSIGSKPLAVVFAVTSFLLPRSVSIYLLKGFFGCRTLTRELLDPYFIRIGMSHYQKRKWFNYRKSVLLGFGVVFYVGTSIPIIGVAIFGLAQASSAFVLQSLADPPPPPVPKLKSKTVSNKDK</sequence>
<dbReference type="Proteomes" id="UP000827284">
    <property type="component" value="Unassembled WGS sequence"/>
</dbReference>
<dbReference type="PANTHER" id="PTHR38421">
    <property type="entry name" value="TRANSMEMBRANE PROTEIN USGS"/>
    <property type="match status" value="1"/>
</dbReference>
<feature type="compositionally biased region" description="Pro residues" evidence="1">
    <location>
        <begin position="1"/>
        <end position="10"/>
    </location>
</feature>
<keyword evidence="4" id="KW-1185">Reference proteome</keyword>